<proteinExistence type="predicted"/>
<dbReference type="AlphaFoldDB" id="A0A136PX72"/>
<protein>
    <recommendedName>
        <fullName evidence="3">Nucleotidyltransferase</fullName>
    </recommendedName>
</protein>
<dbReference type="Proteomes" id="UP000070620">
    <property type="component" value="Unassembled WGS sequence"/>
</dbReference>
<keyword evidence="2" id="KW-1185">Reference proteome</keyword>
<name>A0A136PX72_9ACTN</name>
<evidence type="ECO:0000313" key="1">
    <source>
        <dbReference type="EMBL" id="KXK62884.1"/>
    </source>
</evidence>
<reference evidence="1 2" key="1">
    <citation type="submission" date="2016-01" db="EMBL/GenBank/DDBJ databases">
        <title>Whole genome sequence and analysis of Micromonospora rosaria DSM 803, which can produce antibacterial substance rosamicin.</title>
        <authorList>
            <person name="Yang H."/>
            <person name="He X."/>
            <person name="Zhu D."/>
        </authorList>
    </citation>
    <scope>NUCLEOTIDE SEQUENCE [LARGE SCALE GENOMIC DNA]</scope>
    <source>
        <strain evidence="1 2">DSM 803</strain>
    </source>
</reference>
<evidence type="ECO:0000313" key="2">
    <source>
        <dbReference type="Proteomes" id="UP000070620"/>
    </source>
</evidence>
<comment type="caution">
    <text evidence="1">The sequence shown here is derived from an EMBL/GenBank/DDBJ whole genome shotgun (WGS) entry which is preliminary data.</text>
</comment>
<dbReference type="EMBL" id="LRQV01000012">
    <property type="protein sequence ID" value="KXK62884.1"/>
    <property type="molecule type" value="Genomic_DNA"/>
</dbReference>
<accession>A0A136PX72</accession>
<gene>
    <name evidence="1" type="ORF">AWW66_06030</name>
</gene>
<organism evidence="1 2">
    <name type="scientific">Micromonospora rosaria</name>
    <dbReference type="NCBI Taxonomy" id="47874"/>
    <lineage>
        <taxon>Bacteria</taxon>
        <taxon>Bacillati</taxon>
        <taxon>Actinomycetota</taxon>
        <taxon>Actinomycetes</taxon>
        <taxon>Micromonosporales</taxon>
        <taxon>Micromonosporaceae</taxon>
        <taxon>Micromonospora</taxon>
    </lineage>
</organism>
<sequence>MNSMPMARPVTDPLYIAARRVLLDALAALAEHRQAVILAGAQAIYVRTGDADLDASVAPYTTDADLTLDPRVLGPDPRIEEAMTAAGFQLISEPGIWTAATKVDGNHVVVPVDLLVPATMVAGNRAAKLPDHGNRAARRTPGLEAAVADHSDVLISSLEPQIDARQLLVPVAGTAALLVAKAHKLHDRIQSRRPDRPDRLKPKDAGDVLRLMQAEPPEQVGRRLRELAEDDIAGANVRDGVQRLQDLFGRRRSPGVELAVDALRAALPEETVRALATAYTAALMSGYTG</sequence>
<evidence type="ECO:0008006" key="3">
    <source>
        <dbReference type="Google" id="ProtNLM"/>
    </source>
</evidence>